<dbReference type="Proteomes" id="UP001374535">
    <property type="component" value="Chromosome 5"/>
</dbReference>
<protein>
    <submittedName>
        <fullName evidence="1">Uncharacterized protein</fullName>
    </submittedName>
</protein>
<evidence type="ECO:0000313" key="1">
    <source>
        <dbReference type="EMBL" id="WVZ12848.1"/>
    </source>
</evidence>
<accession>A0AAQ3NQU1</accession>
<name>A0AAQ3NQU1_VIGMU</name>
<gene>
    <name evidence="1" type="ORF">V8G54_017378</name>
</gene>
<sequence length="114" mass="12890">MQYLKRFLSSKNGSNFGMHLSDSMRGHTSPMKDKLYIILIACCWKPFFSKSSMFKIELRALDAAILGALYQRPDSSSSMARISSEASESRKLANIMNVSSFQLVLPFLQQIICK</sequence>
<reference evidence="1 2" key="1">
    <citation type="journal article" date="2023" name="Life. Sci Alliance">
        <title>Evolutionary insights into 3D genome organization and epigenetic landscape of Vigna mungo.</title>
        <authorList>
            <person name="Junaid A."/>
            <person name="Singh B."/>
            <person name="Bhatia S."/>
        </authorList>
    </citation>
    <scope>NUCLEOTIDE SEQUENCE [LARGE SCALE GENOMIC DNA]</scope>
    <source>
        <strain evidence="1">Urdbean</strain>
    </source>
</reference>
<evidence type="ECO:0000313" key="2">
    <source>
        <dbReference type="Proteomes" id="UP001374535"/>
    </source>
</evidence>
<organism evidence="1 2">
    <name type="scientific">Vigna mungo</name>
    <name type="common">Black gram</name>
    <name type="synonym">Phaseolus mungo</name>
    <dbReference type="NCBI Taxonomy" id="3915"/>
    <lineage>
        <taxon>Eukaryota</taxon>
        <taxon>Viridiplantae</taxon>
        <taxon>Streptophyta</taxon>
        <taxon>Embryophyta</taxon>
        <taxon>Tracheophyta</taxon>
        <taxon>Spermatophyta</taxon>
        <taxon>Magnoliopsida</taxon>
        <taxon>eudicotyledons</taxon>
        <taxon>Gunneridae</taxon>
        <taxon>Pentapetalae</taxon>
        <taxon>rosids</taxon>
        <taxon>fabids</taxon>
        <taxon>Fabales</taxon>
        <taxon>Fabaceae</taxon>
        <taxon>Papilionoideae</taxon>
        <taxon>50 kb inversion clade</taxon>
        <taxon>NPAAA clade</taxon>
        <taxon>indigoferoid/millettioid clade</taxon>
        <taxon>Phaseoleae</taxon>
        <taxon>Vigna</taxon>
    </lineage>
</organism>
<dbReference type="AlphaFoldDB" id="A0AAQ3NQU1"/>
<keyword evidence="2" id="KW-1185">Reference proteome</keyword>
<proteinExistence type="predicted"/>
<dbReference type="EMBL" id="CP144696">
    <property type="protein sequence ID" value="WVZ12848.1"/>
    <property type="molecule type" value="Genomic_DNA"/>
</dbReference>